<feature type="coiled-coil region" evidence="7">
    <location>
        <begin position="91"/>
        <end position="143"/>
    </location>
</feature>
<gene>
    <name evidence="10" type="ORF">TCLT_LOCUS2663</name>
</gene>
<dbReference type="EMBL" id="UYYF01000616">
    <property type="protein sequence ID" value="VDM98748.1"/>
    <property type="molecule type" value="Genomic_DNA"/>
</dbReference>
<dbReference type="InterPro" id="IPR052094">
    <property type="entry name" value="Pre-mRNA-splicing_ERAD"/>
</dbReference>
<dbReference type="PRINTS" id="PR00625">
    <property type="entry name" value="JDOMAIN"/>
</dbReference>
<evidence type="ECO:0000256" key="5">
    <source>
        <dbReference type="ARBA" id="ARBA00023242"/>
    </source>
</evidence>
<dbReference type="PANTHER" id="PTHR44313">
    <property type="entry name" value="DNAJ HOMOLOG SUBFAMILY C MEMBER 17"/>
    <property type="match status" value="1"/>
</dbReference>
<dbReference type="PANTHER" id="PTHR44313:SF1">
    <property type="entry name" value="DNAJ HOMOLOG SUBFAMILY C MEMBER 17"/>
    <property type="match status" value="1"/>
</dbReference>
<evidence type="ECO:0000313" key="10">
    <source>
        <dbReference type="EMBL" id="VDM98748.1"/>
    </source>
</evidence>
<keyword evidence="5" id="KW-0539">Nucleus</keyword>
<protein>
    <submittedName>
        <fullName evidence="12">J domain-containing protein</fullName>
    </submittedName>
</protein>
<dbReference type="STRING" id="103827.A0A0N5CR12"/>
<dbReference type="Gene3D" id="3.30.70.330">
    <property type="match status" value="1"/>
</dbReference>
<dbReference type="InterPro" id="IPR001623">
    <property type="entry name" value="DnaJ_domain"/>
</dbReference>
<comment type="subcellular location">
    <subcellularLocation>
        <location evidence="2">Cytoplasm</location>
    </subcellularLocation>
    <subcellularLocation>
        <location evidence="1">Nucleus</location>
    </subcellularLocation>
</comment>
<dbReference type="CDD" id="cd12429">
    <property type="entry name" value="RRM_DNAJC17"/>
    <property type="match status" value="1"/>
</dbReference>
<dbReference type="Pfam" id="PF00226">
    <property type="entry name" value="DnaJ"/>
    <property type="match status" value="1"/>
</dbReference>
<accession>A0A0N5CR12</accession>
<dbReference type="GO" id="GO:0000390">
    <property type="term" value="P:spliceosomal complex disassembly"/>
    <property type="evidence" value="ECO:0007669"/>
    <property type="project" value="TreeGrafter"/>
</dbReference>
<dbReference type="SUPFAM" id="SSF46565">
    <property type="entry name" value="Chaperone J-domain"/>
    <property type="match status" value="1"/>
</dbReference>
<evidence type="ECO:0000259" key="8">
    <source>
        <dbReference type="PROSITE" id="PS50076"/>
    </source>
</evidence>
<dbReference type="GO" id="GO:0005681">
    <property type="term" value="C:spliceosomal complex"/>
    <property type="evidence" value="ECO:0007669"/>
    <property type="project" value="TreeGrafter"/>
</dbReference>
<name>A0A0N5CR12_THECL</name>
<dbReference type="SMART" id="SM00271">
    <property type="entry name" value="DnaJ"/>
    <property type="match status" value="1"/>
</dbReference>
<evidence type="ECO:0000256" key="6">
    <source>
        <dbReference type="PROSITE-ProRule" id="PRU00176"/>
    </source>
</evidence>
<dbReference type="InterPro" id="IPR012677">
    <property type="entry name" value="Nucleotide-bd_a/b_plait_sf"/>
</dbReference>
<evidence type="ECO:0000256" key="7">
    <source>
        <dbReference type="SAM" id="Coils"/>
    </source>
</evidence>
<dbReference type="InterPro" id="IPR036869">
    <property type="entry name" value="J_dom_sf"/>
</dbReference>
<dbReference type="PROSITE" id="PS50102">
    <property type="entry name" value="RRM"/>
    <property type="match status" value="1"/>
</dbReference>
<sequence>MASNSPLLDFDPYEVLNLERHCTDSQIVKAFRRAALRWHPDKNPDCLLRAQEMFLKISKAFELLSDEAARAAYDNVLAAKAARSVYVQRRQQNESEKRRKLREDLEKREANAMTTQQEEEKANRELQKEIERLRREGSRLLERERQNIEREINRPATTIKRLLVARYKLKWKRDKDIYDYDEEDIRALFSKYGRVSDVVISSGTKGMAILEFDQLVNDEGVEKEAGRADLPLTVTCLQKPPTALKSVVPERHPDSFGERPMTSVEFADFEAEILGAMMAGSKRKADCGTSKFDDL</sequence>
<proteinExistence type="predicted"/>
<evidence type="ECO:0000256" key="3">
    <source>
        <dbReference type="ARBA" id="ARBA00022490"/>
    </source>
</evidence>
<evidence type="ECO:0000256" key="4">
    <source>
        <dbReference type="ARBA" id="ARBA00023186"/>
    </source>
</evidence>
<dbReference type="PROSITE" id="PS50076">
    <property type="entry name" value="DNAJ_2"/>
    <property type="match status" value="1"/>
</dbReference>
<keyword evidence="4" id="KW-0143">Chaperone</keyword>
<dbReference type="Gene3D" id="1.10.287.110">
    <property type="entry name" value="DnaJ domain"/>
    <property type="match status" value="1"/>
</dbReference>
<evidence type="ECO:0000259" key="9">
    <source>
        <dbReference type="PROSITE" id="PS50102"/>
    </source>
</evidence>
<keyword evidence="6" id="KW-0694">RNA-binding</keyword>
<dbReference type="SUPFAM" id="SSF54928">
    <property type="entry name" value="RNA-binding domain, RBD"/>
    <property type="match status" value="1"/>
</dbReference>
<dbReference type="Proteomes" id="UP000276776">
    <property type="component" value="Unassembled WGS sequence"/>
</dbReference>
<feature type="domain" description="J" evidence="8">
    <location>
        <begin position="11"/>
        <end position="77"/>
    </location>
</feature>
<reference evidence="10 11" key="2">
    <citation type="submission" date="2018-11" db="EMBL/GenBank/DDBJ databases">
        <authorList>
            <consortium name="Pathogen Informatics"/>
        </authorList>
    </citation>
    <scope>NUCLEOTIDE SEQUENCE [LARGE SCALE GENOMIC DNA]</scope>
</reference>
<dbReference type="WBParaSite" id="TCLT_0000266201-mRNA-1">
    <property type="protein sequence ID" value="TCLT_0000266201-mRNA-1"/>
    <property type="gene ID" value="TCLT_0000266201"/>
</dbReference>
<keyword evidence="3" id="KW-0963">Cytoplasm</keyword>
<dbReference type="AlphaFoldDB" id="A0A0N5CR12"/>
<dbReference type="InterPro" id="IPR035979">
    <property type="entry name" value="RBD_domain_sf"/>
</dbReference>
<reference evidence="12" key="1">
    <citation type="submission" date="2017-02" db="UniProtKB">
        <authorList>
            <consortium name="WormBaseParasite"/>
        </authorList>
    </citation>
    <scope>IDENTIFICATION</scope>
</reference>
<evidence type="ECO:0000313" key="11">
    <source>
        <dbReference type="Proteomes" id="UP000276776"/>
    </source>
</evidence>
<keyword evidence="7" id="KW-0175">Coiled coil</keyword>
<dbReference type="CDD" id="cd06257">
    <property type="entry name" value="DnaJ"/>
    <property type="match status" value="1"/>
</dbReference>
<evidence type="ECO:0000256" key="2">
    <source>
        <dbReference type="ARBA" id="ARBA00004496"/>
    </source>
</evidence>
<dbReference type="GO" id="GO:0005737">
    <property type="term" value="C:cytoplasm"/>
    <property type="evidence" value="ECO:0007669"/>
    <property type="project" value="UniProtKB-SubCell"/>
</dbReference>
<dbReference type="GO" id="GO:0003723">
    <property type="term" value="F:RNA binding"/>
    <property type="evidence" value="ECO:0007669"/>
    <property type="project" value="UniProtKB-UniRule"/>
</dbReference>
<dbReference type="InterPro" id="IPR034254">
    <property type="entry name" value="DNAJC17_RRM"/>
</dbReference>
<evidence type="ECO:0000256" key="1">
    <source>
        <dbReference type="ARBA" id="ARBA00004123"/>
    </source>
</evidence>
<dbReference type="InterPro" id="IPR000504">
    <property type="entry name" value="RRM_dom"/>
</dbReference>
<evidence type="ECO:0000313" key="12">
    <source>
        <dbReference type="WBParaSite" id="TCLT_0000266201-mRNA-1"/>
    </source>
</evidence>
<keyword evidence="11" id="KW-1185">Reference proteome</keyword>
<dbReference type="Pfam" id="PF00076">
    <property type="entry name" value="RRM_1"/>
    <property type="match status" value="1"/>
</dbReference>
<organism evidence="12">
    <name type="scientific">Thelazia callipaeda</name>
    <name type="common">Oriental eyeworm</name>
    <name type="synonym">Parasitic nematode</name>
    <dbReference type="NCBI Taxonomy" id="103827"/>
    <lineage>
        <taxon>Eukaryota</taxon>
        <taxon>Metazoa</taxon>
        <taxon>Ecdysozoa</taxon>
        <taxon>Nematoda</taxon>
        <taxon>Chromadorea</taxon>
        <taxon>Rhabditida</taxon>
        <taxon>Spirurina</taxon>
        <taxon>Spiruromorpha</taxon>
        <taxon>Thelazioidea</taxon>
        <taxon>Thelaziidae</taxon>
        <taxon>Thelazia</taxon>
    </lineage>
</organism>
<feature type="domain" description="RRM" evidence="9">
    <location>
        <begin position="160"/>
        <end position="214"/>
    </location>
</feature>
<dbReference type="OMA" id="KYGHISD"/>
<dbReference type="OrthoDB" id="10250354at2759"/>